<evidence type="ECO:0000313" key="1">
    <source>
        <dbReference type="EMBL" id="KAA3474607.1"/>
    </source>
</evidence>
<dbReference type="SUPFAM" id="SSF53098">
    <property type="entry name" value="Ribonuclease H-like"/>
    <property type="match status" value="1"/>
</dbReference>
<protein>
    <submittedName>
        <fullName evidence="1">DNA/RNA polymerase superfamily protein</fullName>
    </submittedName>
</protein>
<keyword evidence="2" id="KW-1185">Reference proteome</keyword>
<dbReference type="Proteomes" id="UP000325315">
    <property type="component" value="Unassembled WGS sequence"/>
</dbReference>
<sequence>MMDFVSGLPLTPTKKVQFRSRFLFYISILEKVSRSTGTRLDFSTAFHPQTNGQPERVIQILEDILRGCIIEFQGS</sequence>
<dbReference type="InterPro" id="IPR036397">
    <property type="entry name" value="RNaseH_sf"/>
</dbReference>
<dbReference type="EMBL" id="SMMG02000005">
    <property type="protein sequence ID" value="KAA3474607.1"/>
    <property type="molecule type" value="Genomic_DNA"/>
</dbReference>
<dbReference type="InterPro" id="IPR012337">
    <property type="entry name" value="RNaseH-like_sf"/>
</dbReference>
<comment type="caution">
    <text evidence="1">The sequence shown here is derived from an EMBL/GenBank/DDBJ whole genome shotgun (WGS) entry which is preliminary data.</text>
</comment>
<accession>A0A5B6W0K2</accession>
<proteinExistence type="predicted"/>
<reference evidence="1" key="1">
    <citation type="submission" date="2019-08" db="EMBL/GenBank/DDBJ databases">
        <authorList>
            <person name="Liu F."/>
        </authorList>
    </citation>
    <scope>NUCLEOTIDE SEQUENCE [LARGE SCALE GENOMIC DNA]</scope>
    <source>
        <strain evidence="1">PA1801</strain>
        <tissue evidence="1">Leaf</tissue>
    </source>
</reference>
<gene>
    <name evidence="1" type="ORF">EPI10_024876</name>
</gene>
<dbReference type="Gene3D" id="3.30.420.10">
    <property type="entry name" value="Ribonuclease H-like superfamily/Ribonuclease H"/>
    <property type="match status" value="1"/>
</dbReference>
<name>A0A5B6W0K2_9ROSI</name>
<evidence type="ECO:0000313" key="2">
    <source>
        <dbReference type="Proteomes" id="UP000325315"/>
    </source>
</evidence>
<dbReference type="AlphaFoldDB" id="A0A5B6W0K2"/>
<dbReference type="OrthoDB" id="1623338at2759"/>
<organism evidence="1 2">
    <name type="scientific">Gossypium australe</name>
    <dbReference type="NCBI Taxonomy" id="47621"/>
    <lineage>
        <taxon>Eukaryota</taxon>
        <taxon>Viridiplantae</taxon>
        <taxon>Streptophyta</taxon>
        <taxon>Embryophyta</taxon>
        <taxon>Tracheophyta</taxon>
        <taxon>Spermatophyta</taxon>
        <taxon>Magnoliopsida</taxon>
        <taxon>eudicotyledons</taxon>
        <taxon>Gunneridae</taxon>
        <taxon>Pentapetalae</taxon>
        <taxon>rosids</taxon>
        <taxon>malvids</taxon>
        <taxon>Malvales</taxon>
        <taxon>Malvaceae</taxon>
        <taxon>Malvoideae</taxon>
        <taxon>Gossypium</taxon>
    </lineage>
</organism>
<dbReference type="GO" id="GO:0003676">
    <property type="term" value="F:nucleic acid binding"/>
    <property type="evidence" value="ECO:0007669"/>
    <property type="project" value="InterPro"/>
</dbReference>